<protein>
    <recommendedName>
        <fullName evidence="3">DNA alkylation repair enzyme</fullName>
    </recommendedName>
</protein>
<dbReference type="PANTHER" id="PTHR41291">
    <property type="entry name" value="DNA ALKYLATION REPAIR PROTEIN"/>
    <property type="match status" value="1"/>
</dbReference>
<sequence>MTQAEIQAQELARRIRSMGSERNRAGMARFGINTARAAGVGMAPLRPLARAHRGDHALALALWDAGLHEARILACMIDDPRQADREQLERWALDLDSWDLTDQLCNKLVARSPLAWELASVWAAREEEFVRRAGFSLIAQLAVHHKKVPDEEFLRFFALIEAHACDARNFVKKAVNWALRQLGKRSSFLRGHAEATADRLLAQGSAPARWIARDALRELAFARSGSRREKKVSAVS</sequence>
<dbReference type="AlphaFoldDB" id="A0A6V8LYK4"/>
<dbReference type="RefSeq" id="WP_173085380.1">
    <property type="nucleotide sequence ID" value="NZ_BLTE01000012.1"/>
</dbReference>
<accession>A0A6V8LYK4</accession>
<comment type="caution">
    <text evidence="1">The sequence shown here is derived from an EMBL/GenBank/DDBJ whole genome shotgun (WGS) entry which is preliminary data.</text>
</comment>
<dbReference type="EMBL" id="BLTE01000012">
    <property type="protein sequence ID" value="GFK94876.1"/>
    <property type="molecule type" value="Genomic_DNA"/>
</dbReference>
<gene>
    <name evidence="1" type="ORF">NNJEOMEG_02724</name>
</gene>
<dbReference type="SUPFAM" id="SSF48371">
    <property type="entry name" value="ARM repeat"/>
    <property type="match status" value="1"/>
</dbReference>
<reference evidence="1 2" key="2">
    <citation type="submission" date="2020-05" db="EMBL/GenBank/DDBJ databases">
        <title>Draft genome sequence of Desulfovibrio sp. strainFSS-1.</title>
        <authorList>
            <person name="Shimoshige H."/>
            <person name="Kobayashi H."/>
            <person name="Maekawa T."/>
        </authorList>
    </citation>
    <scope>NUCLEOTIDE SEQUENCE [LARGE SCALE GENOMIC DNA]</scope>
    <source>
        <strain evidence="1 2">SIID29052-01</strain>
    </source>
</reference>
<proteinExistence type="predicted"/>
<dbReference type="Gene3D" id="1.25.10.90">
    <property type="match status" value="1"/>
</dbReference>
<dbReference type="CDD" id="cd06561">
    <property type="entry name" value="AlkD_like"/>
    <property type="match status" value="1"/>
</dbReference>
<organism evidence="1 2">
    <name type="scientific">Fundidesulfovibrio magnetotacticus</name>
    <dbReference type="NCBI Taxonomy" id="2730080"/>
    <lineage>
        <taxon>Bacteria</taxon>
        <taxon>Pseudomonadati</taxon>
        <taxon>Thermodesulfobacteriota</taxon>
        <taxon>Desulfovibrionia</taxon>
        <taxon>Desulfovibrionales</taxon>
        <taxon>Desulfovibrionaceae</taxon>
        <taxon>Fundidesulfovibrio</taxon>
    </lineage>
</organism>
<dbReference type="Pfam" id="PF08713">
    <property type="entry name" value="DNA_alkylation"/>
    <property type="match status" value="1"/>
</dbReference>
<keyword evidence="2" id="KW-1185">Reference proteome</keyword>
<reference evidence="1 2" key="1">
    <citation type="submission" date="2020-04" db="EMBL/GenBank/DDBJ databases">
        <authorList>
            <consortium name="Desulfovibrio sp. FSS-1 genome sequencing consortium"/>
            <person name="Shimoshige H."/>
            <person name="Kobayashi H."/>
            <person name="Maekawa T."/>
        </authorList>
    </citation>
    <scope>NUCLEOTIDE SEQUENCE [LARGE SCALE GENOMIC DNA]</scope>
    <source>
        <strain evidence="1 2">SIID29052-01</strain>
    </source>
</reference>
<dbReference type="InterPro" id="IPR014825">
    <property type="entry name" value="DNA_alkylation"/>
</dbReference>
<evidence type="ECO:0000313" key="1">
    <source>
        <dbReference type="EMBL" id="GFK94876.1"/>
    </source>
</evidence>
<dbReference type="PANTHER" id="PTHR41291:SF1">
    <property type="entry name" value="DNA ALKYLATION REPAIR PROTEIN"/>
    <property type="match status" value="1"/>
</dbReference>
<dbReference type="Proteomes" id="UP000494245">
    <property type="component" value="Unassembled WGS sequence"/>
</dbReference>
<evidence type="ECO:0008006" key="3">
    <source>
        <dbReference type="Google" id="ProtNLM"/>
    </source>
</evidence>
<dbReference type="InterPro" id="IPR016024">
    <property type="entry name" value="ARM-type_fold"/>
</dbReference>
<name>A0A6V8LYK4_9BACT</name>
<evidence type="ECO:0000313" key="2">
    <source>
        <dbReference type="Proteomes" id="UP000494245"/>
    </source>
</evidence>